<evidence type="ECO:0000256" key="1">
    <source>
        <dbReference type="ARBA" id="ARBA00004370"/>
    </source>
</evidence>
<dbReference type="SUPFAM" id="SSF52058">
    <property type="entry name" value="L domain-like"/>
    <property type="match status" value="1"/>
</dbReference>
<dbReference type="FunFam" id="3.80.10.10:FF:000400">
    <property type="entry name" value="Nuclear pore complex protein NUP107"/>
    <property type="match status" value="1"/>
</dbReference>
<keyword evidence="9" id="KW-1185">Reference proteome</keyword>
<dbReference type="InterPro" id="IPR013210">
    <property type="entry name" value="LRR_N_plant-typ"/>
</dbReference>
<dbReference type="AlphaFoldDB" id="A0A9W7J817"/>
<dbReference type="Gene3D" id="3.80.10.10">
    <property type="entry name" value="Ribonuclease Inhibitor"/>
    <property type="match status" value="2"/>
</dbReference>
<organism evidence="8 9">
    <name type="scientific">Hibiscus trionum</name>
    <name type="common">Flower of an hour</name>
    <dbReference type="NCBI Taxonomy" id="183268"/>
    <lineage>
        <taxon>Eukaryota</taxon>
        <taxon>Viridiplantae</taxon>
        <taxon>Streptophyta</taxon>
        <taxon>Embryophyta</taxon>
        <taxon>Tracheophyta</taxon>
        <taxon>Spermatophyta</taxon>
        <taxon>Magnoliopsida</taxon>
        <taxon>eudicotyledons</taxon>
        <taxon>Gunneridae</taxon>
        <taxon>Pentapetalae</taxon>
        <taxon>rosids</taxon>
        <taxon>malvids</taxon>
        <taxon>Malvales</taxon>
        <taxon>Malvaceae</taxon>
        <taxon>Malvoideae</taxon>
        <taxon>Hibiscus</taxon>
    </lineage>
</organism>
<keyword evidence="2" id="KW-0433">Leucine-rich repeat</keyword>
<dbReference type="EMBL" id="BSYR01000052">
    <property type="protein sequence ID" value="GMJ08569.1"/>
    <property type="molecule type" value="Genomic_DNA"/>
</dbReference>
<dbReference type="InterPro" id="IPR001611">
    <property type="entry name" value="Leu-rich_rpt"/>
</dbReference>
<evidence type="ECO:0000256" key="3">
    <source>
        <dbReference type="ARBA" id="ARBA00022729"/>
    </source>
</evidence>
<comment type="subcellular location">
    <subcellularLocation>
        <location evidence="1">Membrane</location>
    </subcellularLocation>
</comment>
<dbReference type="PROSITE" id="PS51257">
    <property type="entry name" value="PROKAR_LIPOPROTEIN"/>
    <property type="match status" value="1"/>
</dbReference>
<sequence length="228" mass="25631">MAKATLCVALLLALFSCYCAQDSGDYNITYPPEVDALRAIRRKLHDPKKFLRNWGRGDPCHRNWTGVICTLPLSDGYMHVQELRMLNLNLSGKLDPELGQLTNMTVLNFMWNGNITGSIPKEISNIKTLKFLLLSGNQLSGPLADELGFLPNLLMFQVDWNQITGSLPKTFVNLIKCRHFHMNNNSISGQLPSELYSMPALIHFLVDSNNLTGNLPPEYSLMPNLKIL</sequence>
<dbReference type="GO" id="GO:0016020">
    <property type="term" value="C:membrane"/>
    <property type="evidence" value="ECO:0007669"/>
    <property type="project" value="UniProtKB-SubCell"/>
</dbReference>
<dbReference type="Proteomes" id="UP001165190">
    <property type="component" value="Unassembled WGS sequence"/>
</dbReference>
<dbReference type="PANTHER" id="PTHR48009:SF4">
    <property type="entry name" value="LEUCINE-RICH REPEAT (LRR) FAMILY PROTEIN"/>
    <property type="match status" value="1"/>
</dbReference>
<evidence type="ECO:0000259" key="7">
    <source>
        <dbReference type="Pfam" id="PF08263"/>
    </source>
</evidence>
<dbReference type="PANTHER" id="PTHR48009">
    <property type="entry name" value="LEUCINE-RICH REPEAT (LRR) FAMILY PROTEIN"/>
    <property type="match status" value="1"/>
</dbReference>
<evidence type="ECO:0000313" key="9">
    <source>
        <dbReference type="Proteomes" id="UP001165190"/>
    </source>
</evidence>
<dbReference type="InterPro" id="IPR032675">
    <property type="entry name" value="LRR_dom_sf"/>
</dbReference>
<keyword evidence="3 6" id="KW-0732">Signal</keyword>
<reference evidence="8" key="1">
    <citation type="submission" date="2023-05" db="EMBL/GenBank/DDBJ databases">
        <title>Genome and transcriptome analyses reveal genes involved in the formation of fine ridges on petal epidermal cells in Hibiscus trionum.</title>
        <authorList>
            <person name="Koshimizu S."/>
            <person name="Masuda S."/>
            <person name="Ishii T."/>
            <person name="Shirasu K."/>
            <person name="Hoshino A."/>
            <person name="Arita M."/>
        </authorList>
    </citation>
    <scope>NUCLEOTIDE SEQUENCE</scope>
    <source>
        <strain evidence="8">Hamamatsu line</strain>
    </source>
</reference>
<dbReference type="Pfam" id="PF00560">
    <property type="entry name" value="LRR_1"/>
    <property type="match status" value="2"/>
</dbReference>
<dbReference type="OrthoDB" id="2020077at2759"/>
<dbReference type="Pfam" id="PF08263">
    <property type="entry name" value="LRRNT_2"/>
    <property type="match status" value="1"/>
</dbReference>
<proteinExistence type="predicted"/>
<accession>A0A9W7J817</accession>
<keyword evidence="4" id="KW-0677">Repeat</keyword>
<dbReference type="InterPro" id="IPR053213">
    <property type="entry name" value="RLP29"/>
</dbReference>
<evidence type="ECO:0000256" key="2">
    <source>
        <dbReference type="ARBA" id="ARBA00022614"/>
    </source>
</evidence>
<evidence type="ECO:0000256" key="6">
    <source>
        <dbReference type="SAM" id="SignalP"/>
    </source>
</evidence>
<feature type="signal peptide" evidence="6">
    <location>
        <begin position="1"/>
        <end position="20"/>
    </location>
</feature>
<evidence type="ECO:0000256" key="5">
    <source>
        <dbReference type="ARBA" id="ARBA00023136"/>
    </source>
</evidence>
<comment type="caution">
    <text evidence="8">The sequence shown here is derived from an EMBL/GenBank/DDBJ whole genome shotgun (WGS) entry which is preliminary data.</text>
</comment>
<keyword evidence="5" id="KW-0472">Membrane</keyword>
<evidence type="ECO:0000313" key="8">
    <source>
        <dbReference type="EMBL" id="GMJ08569.1"/>
    </source>
</evidence>
<name>A0A9W7J817_HIBTR</name>
<feature type="domain" description="Leucine-rich repeat-containing N-terminal plant-type" evidence="7">
    <location>
        <begin position="32"/>
        <end position="70"/>
    </location>
</feature>
<gene>
    <name evidence="8" type="ORF">HRI_004526100</name>
</gene>
<evidence type="ECO:0000256" key="4">
    <source>
        <dbReference type="ARBA" id="ARBA00022737"/>
    </source>
</evidence>
<feature type="chain" id="PRO_5040956262" description="Leucine-rich repeat-containing N-terminal plant-type domain-containing protein" evidence="6">
    <location>
        <begin position="21"/>
        <end position="228"/>
    </location>
</feature>
<protein>
    <recommendedName>
        <fullName evidence="7">Leucine-rich repeat-containing N-terminal plant-type domain-containing protein</fullName>
    </recommendedName>
</protein>